<gene>
    <name evidence="3" type="ORF">TrRE_jg10031</name>
</gene>
<evidence type="ECO:0000313" key="4">
    <source>
        <dbReference type="Proteomes" id="UP001165082"/>
    </source>
</evidence>
<sequence>MEEEEQLSLKLISKLEQLESENNRLHQQVHDNEQRESLLESKISAMDAQLEDAMADIINLEKSQLSQTGRKRANEIYESTKVPSTPNLLPQSQIYGISTRSPIRMESQLDTPPPQTSKNTPPPSQFKPWESGGIKTQISDFMNRMEELEKENDSLKHINRQLQNLNVMQQSKARESQGMQELEVTALYAEKRAADLETDMAVLIANQQALLTTFEQKSSSLARVTQEYKAYKAKRQMELRNFEMRLSDVVADFKKAESSLQIAEEKRKGDEETMAQSQRVISTMQKELQRKNEAIQQMRAHTSSISENYNAMNEKFKSEQRSVKLEIASIRAEGKEKDTQIARLLAETGDLLMLKQQKVELKQNCHDLLSVVESQQEMIQSLRDESGTTEPDFQPVQSSDVLSPKPLRPNKNIVTAAGTFAARRIEAPNGTNN</sequence>
<feature type="compositionally biased region" description="Pro residues" evidence="2">
    <location>
        <begin position="111"/>
        <end position="125"/>
    </location>
</feature>
<feature type="coiled-coil region" evidence="1">
    <location>
        <begin position="138"/>
        <end position="199"/>
    </location>
</feature>
<evidence type="ECO:0000256" key="1">
    <source>
        <dbReference type="SAM" id="Coils"/>
    </source>
</evidence>
<feature type="region of interest" description="Disordered" evidence="2">
    <location>
        <begin position="379"/>
        <end position="410"/>
    </location>
</feature>
<feature type="region of interest" description="Disordered" evidence="2">
    <location>
        <begin position="105"/>
        <end position="132"/>
    </location>
</feature>
<dbReference type="EMBL" id="BRXZ01003364">
    <property type="protein sequence ID" value="GMH53423.1"/>
    <property type="molecule type" value="Genomic_DNA"/>
</dbReference>
<name>A0A9W6ZLX0_9STRA</name>
<organism evidence="3 4">
    <name type="scientific">Triparma retinervis</name>
    <dbReference type="NCBI Taxonomy" id="2557542"/>
    <lineage>
        <taxon>Eukaryota</taxon>
        <taxon>Sar</taxon>
        <taxon>Stramenopiles</taxon>
        <taxon>Ochrophyta</taxon>
        <taxon>Bolidophyceae</taxon>
        <taxon>Parmales</taxon>
        <taxon>Triparmaceae</taxon>
        <taxon>Triparma</taxon>
    </lineage>
</organism>
<proteinExistence type="predicted"/>
<comment type="caution">
    <text evidence="3">The sequence shown here is derived from an EMBL/GenBank/DDBJ whole genome shotgun (WGS) entry which is preliminary data.</text>
</comment>
<keyword evidence="4" id="KW-1185">Reference proteome</keyword>
<evidence type="ECO:0000313" key="3">
    <source>
        <dbReference type="EMBL" id="GMH53423.1"/>
    </source>
</evidence>
<feature type="coiled-coil region" evidence="1">
    <location>
        <begin position="274"/>
        <end position="301"/>
    </location>
</feature>
<protein>
    <submittedName>
        <fullName evidence="3">Uncharacterized protein</fullName>
    </submittedName>
</protein>
<accession>A0A9W6ZLX0</accession>
<keyword evidence="1" id="KW-0175">Coiled coil</keyword>
<feature type="compositionally biased region" description="Polar residues" evidence="2">
    <location>
        <begin position="388"/>
        <end position="401"/>
    </location>
</feature>
<evidence type="ECO:0000256" key="2">
    <source>
        <dbReference type="SAM" id="MobiDB-lite"/>
    </source>
</evidence>
<reference evidence="3" key="1">
    <citation type="submission" date="2022-07" db="EMBL/GenBank/DDBJ databases">
        <title>Genome analysis of Parmales, a sister group of diatoms, reveals the evolutionary specialization of diatoms from phago-mixotrophs to photoautotrophs.</title>
        <authorList>
            <person name="Ban H."/>
            <person name="Sato S."/>
            <person name="Yoshikawa S."/>
            <person name="Kazumasa Y."/>
            <person name="Nakamura Y."/>
            <person name="Ichinomiya M."/>
            <person name="Saitoh K."/>
            <person name="Sato N."/>
            <person name="Blanc-Mathieu R."/>
            <person name="Endo H."/>
            <person name="Kuwata A."/>
            <person name="Ogata H."/>
        </authorList>
    </citation>
    <scope>NUCLEOTIDE SEQUENCE</scope>
</reference>
<feature type="coiled-coil region" evidence="1">
    <location>
        <begin position="1"/>
        <end position="63"/>
    </location>
</feature>
<dbReference type="AlphaFoldDB" id="A0A9W6ZLX0"/>
<dbReference type="OrthoDB" id="10358248at2759"/>
<dbReference type="Proteomes" id="UP001165082">
    <property type="component" value="Unassembled WGS sequence"/>
</dbReference>